<dbReference type="GO" id="GO:0008360">
    <property type="term" value="P:regulation of cell shape"/>
    <property type="evidence" value="ECO:0007669"/>
    <property type="project" value="InterPro"/>
</dbReference>
<dbReference type="PANTHER" id="PTHR47528">
    <property type="entry name" value="PARALEMMIN-3"/>
    <property type="match status" value="1"/>
</dbReference>
<name>A0A6I9NC92_9TELE</name>
<feature type="coiled-coil region" evidence="2">
    <location>
        <begin position="4"/>
        <end position="44"/>
    </location>
</feature>
<dbReference type="AlphaFoldDB" id="A0A6I9NC92"/>
<dbReference type="PANTHER" id="PTHR47528:SF1">
    <property type="entry name" value="PARALEMMIN-3"/>
    <property type="match status" value="1"/>
</dbReference>
<gene>
    <name evidence="5" type="primary">palm3</name>
</gene>
<evidence type="ECO:0000256" key="3">
    <source>
        <dbReference type="SAM" id="MobiDB-lite"/>
    </source>
</evidence>
<evidence type="ECO:0000313" key="4">
    <source>
        <dbReference type="Proteomes" id="UP000504611"/>
    </source>
</evidence>
<organism evidence="4 5">
    <name type="scientific">Notothenia coriiceps</name>
    <name type="common">black rockcod</name>
    <dbReference type="NCBI Taxonomy" id="8208"/>
    <lineage>
        <taxon>Eukaryota</taxon>
        <taxon>Metazoa</taxon>
        <taxon>Chordata</taxon>
        <taxon>Craniata</taxon>
        <taxon>Vertebrata</taxon>
        <taxon>Euteleostomi</taxon>
        <taxon>Actinopterygii</taxon>
        <taxon>Neopterygii</taxon>
        <taxon>Teleostei</taxon>
        <taxon>Neoteleostei</taxon>
        <taxon>Acanthomorphata</taxon>
        <taxon>Eupercaria</taxon>
        <taxon>Perciformes</taxon>
        <taxon>Notothenioidei</taxon>
        <taxon>Nototheniidae</taxon>
        <taxon>Notothenia</taxon>
    </lineage>
</organism>
<accession>A0A6I9NC92</accession>
<keyword evidence="4" id="KW-1185">Reference proteome</keyword>
<evidence type="ECO:0000256" key="2">
    <source>
        <dbReference type="SAM" id="Coils"/>
    </source>
</evidence>
<dbReference type="InterPro" id="IPR004965">
    <property type="entry name" value="Paralemmin"/>
</dbReference>
<protein>
    <submittedName>
        <fullName evidence="5">Paralemmin-3</fullName>
    </submittedName>
</protein>
<dbReference type="OrthoDB" id="8942276at2759"/>
<proteinExistence type="predicted"/>
<feature type="region of interest" description="Disordered" evidence="3">
    <location>
        <begin position="45"/>
        <end position="77"/>
    </location>
</feature>
<dbReference type="GO" id="GO:0016020">
    <property type="term" value="C:membrane"/>
    <property type="evidence" value="ECO:0007669"/>
    <property type="project" value="InterPro"/>
</dbReference>
<feature type="compositionally biased region" description="Low complexity" evidence="3">
    <location>
        <begin position="400"/>
        <end position="411"/>
    </location>
</feature>
<feature type="compositionally biased region" description="Polar residues" evidence="3">
    <location>
        <begin position="181"/>
        <end position="190"/>
    </location>
</feature>
<dbReference type="CTD" id="342979"/>
<feature type="compositionally biased region" description="Polar residues" evidence="3">
    <location>
        <begin position="165"/>
        <end position="174"/>
    </location>
</feature>
<dbReference type="RefSeq" id="XP_010775354.1">
    <property type="nucleotide sequence ID" value="XM_010777052.1"/>
</dbReference>
<keyword evidence="1 2" id="KW-0175">Coiled coil</keyword>
<feature type="region of interest" description="Disordered" evidence="3">
    <location>
        <begin position="368"/>
        <end position="441"/>
    </location>
</feature>
<evidence type="ECO:0000256" key="1">
    <source>
        <dbReference type="ARBA" id="ARBA00023054"/>
    </source>
</evidence>
<feature type="compositionally biased region" description="Polar residues" evidence="3">
    <location>
        <begin position="59"/>
        <end position="77"/>
    </location>
</feature>
<feature type="compositionally biased region" description="Low complexity" evidence="3">
    <location>
        <begin position="278"/>
        <end position="289"/>
    </location>
</feature>
<feature type="compositionally biased region" description="Polar residues" evidence="3">
    <location>
        <begin position="260"/>
        <end position="274"/>
    </location>
</feature>
<evidence type="ECO:0000313" key="5">
    <source>
        <dbReference type="RefSeq" id="XP_010775354.1"/>
    </source>
</evidence>
<dbReference type="Pfam" id="PF03285">
    <property type="entry name" value="Paralemmin"/>
    <property type="match status" value="1"/>
</dbReference>
<dbReference type="GeneID" id="104950520"/>
<feature type="region of interest" description="Disordered" evidence="3">
    <location>
        <begin position="89"/>
        <end position="109"/>
    </location>
</feature>
<dbReference type="KEGG" id="ncc:104950520"/>
<sequence length="441" mass="47747">MDETEKYKQRLEAIAEKRRLQEEQDRARREMEDEKLRLQQLKRKSLRDQWLMEAPPLSPSSADPQSPRSPLWGSQAQEIEEHIDRLQSESQRLAEEEEKLNEQMEDGQTEAVKVAEAAVEMVRGAVVHNGENNATGLDEEVKENLSTLPDEPVAIITNGGGNLEHITQSTTNGASDGEISVTFQPGSSLGVSEGEPGQGINVNNNDEEEEEEGILVMRAERVIITDEGEDVPEDLTSQDAQQESIQTPLPNEEECRETETVTQPEKSEATTEANLATGEGEVQGNQNGETKAEGQDQEDLISVQLQSPASALEGSTVASVPVYSEGQPPTLTFTTEGEAAMSAEEVEAEIKAQVPATLLGQFQEVPLAGSRENLRTEAPPGEQEPLLSQAKAPDPRIEPAAAVAAAAAAAVSTETQNPPRAGQGEETRAPKHKSCQCCSVM</sequence>
<feature type="region of interest" description="Disordered" evidence="3">
    <location>
        <begin position="152"/>
        <end position="332"/>
    </location>
</feature>
<dbReference type="InterPro" id="IPR024149">
    <property type="entry name" value="Paralemmin-3"/>
</dbReference>
<feature type="compositionally biased region" description="Polar residues" evidence="3">
    <location>
        <begin position="235"/>
        <end position="249"/>
    </location>
</feature>
<feature type="compositionally biased region" description="Acidic residues" evidence="3">
    <location>
        <begin position="95"/>
        <end position="108"/>
    </location>
</feature>
<dbReference type="Proteomes" id="UP000504611">
    <property type="component" value="Unplaced"/>
</dbReference>
<reference evidence="5" key="1">
    <citation type="submission" date="2025-08" db="UniProtKB">
        <authorList>
            <consortium name="RefSeq"/>
        </authorList>
    </citation>
    <scope>IDENTIFICATION</scope>
    <source>
        <tissue evidence="5">Muscle</tissue>
    </source>
</reference>